<evidence type="ECO:0000313" key="1">
    <source>
        <dbReference type="EMBL" id="RRT50240.1"/>
    </source>
</evidence>
<dbReference type="EMBL" id="AMZH03012874">
    <property type="protein sequence ID" value="RRT50240.1"/>
    <property type="molecule type" value="Genomic_DNA"/>
</dbReference>
<evidence type="ECO:0000313" key="2">
    <source>
        <dbReference type="Proteomes" id="UP000287651"/>
    </source>
</evidence>
<comment type="caution">
    <text evidence="1">The sequence shown here is derived from an EMBL/GenBank/DDBJ whole genome shotgun (WGS) entry which is preliminary data.</text>
</comment>
<dbReference type="Proteomes" id="UP000287651">
    <property type="component" value="Unassembled WGS sequence"/>
</dbReference>
<dbReference type="AlphaFoldDB" id="A0A426YF05"/>
<accession>A0A426YF05</accession>
<proteinExistence type="predicted"/>
<organism evidence="1 2">
    <name type="scientific">Ensete ventricosum</name>
    <name type="common">Abyssinian banana</name>
    <name type="synonym">Musa ensete</name>
    <dbReference type="NCBI Taxonomy" id="4639"/>
    <lineage>
        <taxon>Eukaryota</taxon>
        <taxon>Viridiplantae</taxon>
        <taxon>Streptophyta</taxon>
        <taxon>Embryophyta</taxon>
        <taxon>Tracheophyta</taxon>
        <taxon>Spermatophyta</taxon>
        <taxon>Magnoliopsida</taxon>
        <taxon>Liliopsida</taxon>
        <taxon>Zingiberales</taxon>
        <taxon>Musaceae</taxon>
        <taxon>Ensete</taxon>
    </lineage>
</organism>
<name>A0A426YF05_ENSVE</name>
<sequence>MDRYAQHGIVESTAPAVRSAVQDMGHIADPEDDPIKALDLSTASRSSNLPAPGTSKVLFSGEAQQLLTLLSLMVIKPNPCSQSDPAISGSS</sequence>
<gene>
    <name evidence="1" type="ORF">B296_00049306</name>
</gene>
<reference evidence="1 2" key="1">
    <citation type="journal article" date="2014" name="Agronomy (Basel)">
        <title>A Draft Genome Sequence for Ensete ventricosum, the Drought-Tolerant Tree Against Hunger.</title>
        <authorList>
            <person name="Harrison J."/>
            <person name="Moore K.A."/>
            <person name="Paszkiewicz K."/>
            <person name="Jones T."/>
            <person name="Grant M."/>
            <person name="Ambacheew D."/>
            <person name="Muzemil S."/>
            <person name="Studholme D.J."/>
        </authorList>
    </citation>
    <scope>NUCLEOTIDE SEQUENCE [LARGE SCALE GENOMIC DNA]</scope>
</reference>
<protein>
    <submittedName>
        <fullName evidence="1">Uncharacterized protein</fullName>
    </submittedName>
</protein>